<reference evidence="3" key="1">
    <citation type="journal article" date="2017" name="Parasit. Vectors">
        <title>Sialotranscriptomics of Rhipicephalus zambeziensis reveals intricate expression profiles of secretory proteins and suggests tight temporal transcriptional regulation during blood-feeding.</title>
        <authorList>
            <person name="de Castro M.H."/>
            <person name="de Klerk D."/>
            <person name="Pienaar R."/>
            <person name="Rees D.J.G."/>
            <person name="Mans B.J."/>
        </authorList>
    </citation>
    <scope>NUCLEOTIDE SEQUENCE</scope>
    <source>
        <tissue evidence="3">Salivary glands</tissue>
    </source>
</reference>
<evidence type="ECO:0000313" key="3">
    <source>
        <dbReference type="EMBL" id="MAA12346.1"/>
    </source>
</evidence>
<keyword evidence="1" id="KW-0732">Signal</keyword>
<dbReference type="AlphaFoldDB" id="A0A224Y458"/>
<sequence length="103" mass="11631">MNLLCSFVIISLLLASTTGIRRWYKPRKCNQPGPVHGNCPALPGLIQRWYYAKNSSTCLKFNSAKCKYNANNFPSCASCINQCVPNIPYPVKYCEARKYAFEA</sequence>
<accession>A0A224Y458</accession>
<dbReference type="EMBL" id="GFPF01001200">
    <property type="protein sequence ID" value="MAA12346.1"/>
    <property type="molecule type" value="Transcribed_RNA"/>
</dbReference>
<proteinExistence type="predicted"/>
<name>A0A224Y458_9ACAR</name>
<dbReference type="GO" id="GO:0004867">
    <property type="term" value="F:serine-type endopeptidase inhibitor activity"/>
    <property type="evidence" value="ECO:0007669"/>
    <property type="project" value="InterPro"/>
</dbReference>
<dbReference type="SMART" id="SM00131">
    <property type="entry name" value="KU"/>
    <property type="match status" value="1"/>
</dbReference>
<dbReference type="InterPro" id="IPR036880">
    <property type="entry name" value="Kunitz_BPTI_sf"/>
</dbReference>
<feature type="domain" description="BPTI/Kunitz inhibitor" evidence="2">
    <location>
        <begin position="29"/>
        <end position="83"/>
    </location>
</feature>
<dbReference type="Pfam" id="PF00014">
    <property type="entry name" value="Kunitz_BPTI"/>
    <property type="match status" value="1"/>
</dbReference>
<protein>
    <submittedName>
        <fullName evidence="3">Pancreatic trypsin inhibitor</fullName>
    </submittedName>
</protein>
<dbReference type="Gene3D" id="4.10.410.10">
    <property type="entry name" value="Pancreatic trypsin inhibitor Kunitz domain"/>
    <property type="match status" value="1"/>
</dbReference>
<feature type="chain" id="PRO_5013347670" evidence="1">
    <location>
        <begin position="20"/>
        <end position="103"/>
    </location>
</feature>
<dbReference type="PROSITE" id="PS50279">
    <property type="entry name" value="BPTI_KUNITZ_2"/>
    <property type="match status" value="1"/>
</dbReference>
<organism evidence="3">
    <name type="scientific">Rhipicephalus zambeziensis</name>
    <dbReference type="NCBI Taxonomy" id="60191"/>
    <lineage>
        <taxon>Eukaryota</taxon>
        <taxon>Metazoa</taxon>
        <taxon>Ecdysozoa</taxon>
        <taxon>Arthropoda</taxon>
        <taxon>Chelicerata</taxon>
        <taxon>Arachnida</taxon>
        <taxon>Acari</taxon>
        <taxon>Parasitiformes</taxon>
        <taxon>Ixodida</taxon>
        <taxon>Ixodoidea</taxon>
        <taxon>Ixodidae</taxon>
        <taxon>Rhipicephalinae</taxon>
        <taxon>Rhipicephalus</taxon>
        <taxon>Rhipicephalus</taxon>
    </lineage>
</organism>
<evidence type="ECO:0000256" key="1">
    <source>
        <dbReference type="SAM" id="SignalP"/>
    </source>
</evidence>
<dbReference type="SUPFAM" id="SSF57362">
    <property type="entry name" value="BPTI-like"/>
    <property type="match status" value="1"/>
</dbReference>
<evidence type="ECO:0000259" key="2">
    <source>
        <dbReference type="PROSITE" id="PS50279"/>
    </source>
</evidence>
<feature type="signal peptide" evidence="1">
    <location>
        <begin position="1"/>
        <end position="19"/>
    </location>
</feature>
<dbReference type="InterPro" id="IPR002223">
    <property type="entry name" value="Kunitz_BPTI"/>
</dbReference>